<organism evidence="2 3">
    <name type="scientific">Humitalea rosea</name>
    <dbReference type="NCBI Taxonomy" id="990373"/>
    <lineage>
        <taxon>Bacteria</taxon>
        <taxon>Pseudomonadati</taxon>
        <taxon>Pseudomonadota</taxon>
        <taxon>Alphaproteobacteria</taxon>
        <taxon>Acetobacterales</taxon>
        <taxon>Roseomonadaceae</taxon>
        <taxon>Humitalea</taxon>
    </lineage>
</organism>
<dbReference type="RefSeq" id="WP_111396690.1">
    <property type="nucleotide sequence ID" value="NZ_QKYU01000002.1"/>
</dbReference>
<accession>A0A2W7IS54</accession>
<sequence>MTRSYGRRGVLLGGAALLAGCDTIDNIFGEKKRPLQGERLPVLGSRRSLEADPALAGRAVTLPEPAPIASWPVIGGNAAHAPGHALLEGNLREVWRSGFGSGTGRRQRMVAGPVLSADLAVVGDAFGIVSGFDPATGAQRWRRDTRPEEDDAGNIGAGSVIDGNTVYVTTGLAEVLALDVATGEIRWRARLPAPARGGPAFAAGRLFVPTIENQLVAVSAEDGRRLWTHRAPPTPAVPFGLPTPAIEGETVVAGFASGELTGLRATDGRVLWSEGLGGSGRGGLSDFSGIRGLPVIHEDWVFASSLAGTTLALDLRSGRRIWERNLGSTETPAVAGDWLFLVSQTGDLVALGRGDGRVRWILPLDPAPAGEEKDWQAASFTAPILAGGRIIVPGSKGQALLVDPAAGVVTGQLRLPGGVTLPGAVVNSTLYLATDDASLVAYRG</sequence>
<proteinExistence type="predicted"/>
<dbReference type="OrthoDB" id="5290752at2"/>
<dbReference type="Pfam" id="PF13360">
    <property type="entry name" value="PQQ_2"/>
    <property type="match status" value="1"/>
</dbReference>
<dbReference type="PANTHER" id="PTHR34512:SF30">
    <property type="entry name" value="OUTER MEMBRANE PROTEIN ASSEMBLY FACTOR BAMB"/>
    <property type="match status" value="1"/>
</dbReference>
<dbReference type="AlphaFoldDB" id="A0A2W7IS54"/>
<reference evidence="2 3" key="1">
    <citation type="submission" date="2018-06" db="EMBL/GenBank/DDBJ databases">
        <title>Genomic Encyclopedia of Archaeal and Bacterial Type Strains, Phase II (KMG-II): from individual species to whole genera.</title>
        <authorList>
            <person name="Goeker M."/>
        </authorList>
    </citation>
    <scope>NUCLEOTIDE SEQUENCE [LARGE SCALE GENOMIC DNA]</scope>
    <source>
        <strain evidence="2 3">DSM 24525</strain>
    </source>
</reference>
<dbReference type="Proteomes" id="UP000249688">
    <property type="component" value="Unassembled WGS sequence"/>
</dbReference>
<dbReference type="InterPro" id="IPR018391">
    <property type="entry name" value="PQQ_b-propeller_rpt"/>
</dbReference>
<protein>
    <submittedName>
        <fullName evidence="2">Outer membrane protein assembly factor BamB</fullName>
    </submittedName>
</protein>
<dbReference type="InterPro" id="IPR002372">
    <property type="entry name" value="PQQ_rpt_dom"/>
</dbReference>
<evidence type="ECO:0000259" key="1">
    <source>
        <dbReference type="Pfam" id="PF13360"/>
    </source>
</evidence>
<comment type="caution">
    <text evidence="2">The sequence shown here is derived from an EMBL/GenBank/DDBJ whole genome shotgun (WGS) entry which is preliminary data.</text>
</comment>
<evidence type="ECO:0000313" key="2">
    <source>
        <dbReference type="EMBL" id="PZW50431.1"/>
    </source>
</evidence>
<dbReference type="PROSITE" id="PS51257">
    <property type="entry name" value="PROKAR_LIPOPROTEIN"/>
    <property type="match status" value="1"/>
</dbReference>
<dbReference type="Gene3D" id="2.130.10.10">
    <property type="entry name" value="YVTN repeat-like/Quinoprotein amine dehydrogenase"/>
    <property type="match status" value="1"/>
</dbReference>
<evidence type="ECO:0000313" key="3">
    <source>
        <dbReference type="Proteomes" id="UP000249688"/>
    </source>
</evidence>
<feature type="domain" description="Pyrrolo-quinoline quinone repeat" evidence="1">
    <location>
        <begin position="126"/>
        <end position="361"/>
    </location>
</feature>
<dbReference type="InterPro" id="IPR015943">
    <property type="entry name" value="WD40/YVTN_repeat-like_dom_sf"/>
</dbReference>
<dbReference type="InterPro" id="IPR011047">
    <property type="entry name" value="Quinoprotein_ADH-like_sf"/>
</dbReference>
<gene>
    <name evidence="2" type="ORF">C8P66_102119</name>
</gene>
<name>A0A2W7IS54_9PROT</name>
<dbReference type="EMBL" id="QKYU01000002">
    <property type="protein sequence ID" value="PZW50431.1"/>
    <property type="molecule type" value="Genomic_DNA"/>
</dbReference>
<dbReference type="SUPFAM" id="SSF50998">
    <property type="entry name" value="Quinoprotein alcohol dehydrogenase-like"/>
    <property type="match status" value="1"/>
</dbReference>
<dbReference type="PANTHER" id="PTHR34512">
    <property type="entry name" value="CELL SURFACE PROTEIN"/>
    <property type="match status" value="1"/>
</dbReference>
<keyword evidence="3" id="KW-1185">Reference proteome</keyword>
<dbReference type="SMART" id="SM00564">
    <property type="entry name" value="PQQ"/>
    <property type="match status" value="6"/>
</dbReference>